<organism evidence="2">
    <name type="scientific">viral metagenome</name>
    <dbReference type="NCBI Taxonomy" id="1070528"/>
    <lineage>
        <taxon>unclassified sequences</taxon>
        <taxon>metagenomes</taxon>
        <taxon>organismal metagenomes</taxon>
    </lineage>
</organism>
<keyword evidence="1" id="KW-0812">Transmembrane</keyword>
<keyword evidence="1" id="KW-1133">Transmembrane helix</keyword>
<protein>
    <submittedName>
        <fullName evidence="2">Uncharacterized protein</fullName>
    </submittedName>
</protein>
<evidence type="ECO:0000313" key="2">
    <source>
        <dbReference type="EMBL" id="QHS96690.1"/>
    </source>
</evidence>
<sequence>MIIVSVIIIFLVYLIINHIFYLRKNVEGVTSRSEKSRISEINTKTENNDISLNSLKNFSDTISTRFAKGVGLLVTVPTKDDSSTGKKGSAYNTHERLKNCLFQCQKPEIPVSKKKRPPRTKAQG</sequence>
<evidence type="ECO:0000256" key="1">
    <source>
        <dbReference type="SAM" id="Phobius"/>
    </source>
</evidence>
<proteinExistence type="predicted"/>
<keyword evidence="1" id="KW-0472">Membrane</keyword>
<feature type="transmembrane region" description="Helical" evidence="1">
    <location>
        <begin position="6"/>
        <end position="22"/>
    </location>
</feature>
<name>A0A6C0BX61_9ZZZZ</name>
<accession>A0A6C0BX61</accession>
<dbReference type="EMBL" id="MN739278">
    <property type="protein sequence ID" value="QHS96690.1"/>
    <property type="molecule type" value="Genomic_DNA"/>
</dbReference>
<dbReference type="AlphaFoldDB" id="A0A6C0BX61"/>
<reference evidence="2" key="1">
    <citation type="journal article" date="2020" name="Nature">
        <title>Giant virus diversity and host interactions through global metagenomics.</title>
        <authorList>
            <person name="Schulz F."/>
            <person name="Roux S."/>
            <person name="Paez-Espino D."/>
            <person name="Jungbluth S."/>
            <person name="Walsh D.A."/>
            <person name="Denef V.J."/>
            <person name="McMahon K.D."/>
            <person name="Konstantinidis K.T."/>
            <person name="Eloe-Fadrosh E.A."/>
            <person name="Kyrpides N.C."/>
            <person name="Woyke T."/>
        </authorList>
    </citation>
    <scope>NUCLEOTIDE SEQUENCE</scope>
    <source>
        <strain evidence="2">GVMAG-M-3300020166-5</strain>
    </source>
</reference>